<dbReference type="Proteomes" id="UP000001818">
    <property type="component" value="Chromosome"/>
</dbReference>
<reference evidence="11 12" key="1">
    <citation type="submission" date="2006-03" db="EMBL/GenBank/DDBJ databases">
        <title>Complete sequence of Rhodopseudomonas palustris BisB5.</title>
        <authorList>
            <consortium name="US DOE Joint Genome Institute"/>
            <person name="Copeland A."/>
            <person name="Lucas S."/>
            <person name="Lapidus A."/>
            <person name="Barry K."/>
            <person name="Detter J.C."/>
            <person name="Glavina del Rio T."/>
            <person name="Hammon N."/>
            <person name="Israni S."/>
            <person name="Dalin E."/>
            <person name="Tice H."/>
            <person name="Pitluck S."/>
            <person name="Chain P."/>
            <person name="Malfatti S."/>
            <person name="Shin M."/>
            <person name="Vergez L."/>
            <person name="Schmutz J."/>
            <person name="Larimer F."/>
            <person name="Land M."/>
            <person name="Hauser L."/>
            <person name="Pelletier D.A."/>
            <person name="Kyrpides N."/>
            <person name="Lykidis A."/>
            <person name="Oda Y."/>
            <person name="Harwood C.S."/>
            <person name="Richardson P."/>
        </authorList>
    </citation>
    <scope>NUCLEOTIDE SEQUENCE [LARGE SCALE GENOMIC DNA]</scope>
    <source>
        <strain evidence="11 12">BisB5</strain>
    </source>
</reference>
<comment type="similarity">
    <text evidence="3 10">Belongs to the FliL family.</text>
</comment>
<keyword evidence="11" id="KW-0282">Flagellum</keyword>
<organism evidence="11 12">
    <name type="scientific">Rhodopseudomonas palustris (strain BisB5)</name>
    <dbReference type="NCBI Taxonomy" id="316057"/>
    <lineage>
        <taxon>Bacteria</taxon>
        <taxon>Pseudomonadati</taxon>
        <taxon>Pseudomonadota</taxon>
        <taxon>Alphaproteobacteria</taxon>
        <taxon>Hyphomicrobiales</taxon>
        <taxon>Nitrobacteraceae</taxon>
        <taxon>Rhodopseudomonas</taxon>
    </lineage>
</organism>
<evidence type="ECO:0000256" key="8">
    <source>
        <dbReference type="ARBA" id="ARBA00022989"/>
    </source>
</evidence>
<dbReference type="STRING" id="316057.RPD_1685"/>
<keyword evidence="11" id="KW-0966">Cell projection</keyword>
<proteinExistence type="inferred from homology"/>
<evidence type="ECO:0000256" key="9">
    <source>
        <dbReference type="ARBA" id="ARBA00023136"/>
    </source>
</evidence>
<dbReference type="AlphaFoldDB" id="Q13AG8"/>
<keyword evidence="5 10" id="KW-0145">Chemotaxis</keyword>
<dbReference type="eggNOG" id="COG1580">
    <property type="taxonomic scope" value="Bacteria"/>
</dbReference>
<dbReference type="BioCyc" id="RPAL316057:RPD_RS08495-MONOMER"/>
<name>Q13AG8_RHOPS</name>
<protein>
    <recommendedName>
        <fullName evidence="10">Flagellar protein FliL</fullName>
    </recommendedName>
</protein>
<evidence type="ECO:0000256" key="2">
    <source>
        <dbReference type="ARBA" id="ARBA00004162"/>
    </source>
</evidence>
<dbReference type="GO" id="GO:0005886">
    <property type="term" value="C:plasma membrane"/>
    <property type="evidence" value="ECO:0007669"/>
    <property type="project" value="UniProtKB-SubCell"/>
</dbReference>
<sequence>MADSEKPEEGAEAAEGAAPKSKKKLIIIIAAAALLLIGGGAAAWFFLFAGHKDDKHHAEAAEKVKPPSFIEVPEIMVNLAGSPGERVQYLKAKIVLEVKDEKLVEQIKPTMPRITDLFQTYLRELRSGDLNGSVGMFRMKEELTRRVNVAIAPAQVSALLFKEVLVQ</sequence>
<dbReference type="GO" id="GO:0071978">
    <property type="term" value="P:bacterial-type flagellum-dependent swarming motility"/>
    <property type="evidence" value="ECO:0007669"/>
    <property type="project" value="TreeGrafter"/>
</dbReference>
<evidence type="ECO:0000256" key="5">
    <source>
        <dbReference type="ARBA" id="ARBA00022500"/>
    </source>
</evidence>
<feature type="transmembrane region" description="Helical" evidence="10">
    <location>
        <begin position="25"/>
        <end position="47"/>
    </location>
</feature>
<dbReference type="GO" id="GO:0009425">
    <property type="term" value="C:bacterial-type flagellum basal body"/>
    <property type="evidence" value="ECO:0007669"/>
    <property type="project" value="InterPro"/>
</dbReference>
<evidence type="ECO:0000256" key="10">
    <source>
        <dbReference type="RuleBase" id="RU364125"/>
    </source>
</evidence>
<evidence type="ECO:0000256" key="4">
    <source>
        <dbReference type="ARBA" id="ARBA00022475"/>
    </source>
</evidence>
<keyword evidence="8 10" id="KW-1133">Transmembrane helix</keyword>
<keyword evidence="7 10" id="KW-0283">Flagellar rotation</keyword>
<evidence type="ECO:0000256" key="6">
    <source>
        <dbReference type="ARBA" id="ARBA00022692"/>
    </source>
</evidence>
<evidence type="ECO:0000313" key="12">
    <source>
        <dbReference type="Proteomes" id="UP000001818"/>
    </source>
</evidence>
<dbReference type="NCBIfam" id="NF009420">
    <property type="entry name" value="PRK12785.1"/>
    <property type="match status" value="1"/>
</dbReference>
<dbReference type="InterPro" id="IPR005503">
    <property type="entry name" value="FliL"/>
</dbReference>
<dbReference type="GO" id="GO:0006935">
    <property type="term" value="P:chemotaxis"/>
    <property type="evidence" value="ECO:0007669"/>
    <property type="project" value="UniProtKB-KW"/>
</dbReference>
<keyword evidence="10" id="KW-0997">Cell inner membrane</keyword>
<evidence type="ECO:0000313" key="11">
    <source>
        <dbReference type="EMBL" id="ABE38921.1"/>
    </source>
</evidence>
<dbReference type="PANTHER" id="PTHR35091">
    <property type="entry name" value="FLAGELLAR PROTEIN FLIL"/>
    <property type="match status" value="1"/>
</dbReference>
<dbReference type="Pfam" id="PF03748">
    <property type="entry name" value="FliL"/>
    <property type="match status" value="1"/>
</dbReference>
<evidence type="ECO:0000256" key="1">
    <source>
        <dbReference type="ARBA" id="ARBA00002254"/>
    </source>
</evidence>
<dbReference type="EMBL" id="CP000283">
    <property type="protein sequence ID" value="ABE38921.1"/>
    <property type="molecule type" value="Genomic_DNA"/>
</dbReference>
<keyword evidence="4" id="KW-1003">Cell membrane</keyword>
<keyword evidence="6 10" id="KW-0812">Transmembrane</keyword>
<evidence type="ECO:0000256" key="3">
    <source>
        <dbReference type="ARBA" id="ARBA00008281"/>
    </source>
</evidence>
<dbReference type="KEGG" id="rpd:RPD_1685"/>
<gene>
    <name evidence="11" type="ordered locus">RPD_1685</name>
</gene>
<evidence type="ECO:0000256" key="7">
    <source>
        <dbReference type="ARBA" id="ARBA00022779"/>
    </source>
</evidence>
<dbReference type="PANTHER" id="PTHR35091:SF2">
    <property type="entry name" value="FLAGELLAR PROTEIN FLIL"/>
    <property type="match status" value="1"/>
</dbReference>
<keyword evidence="11" id="KW-0969">Cilium</keyword>
<dbReference type="HOGENOM" id="CLU_099018_2_1_5"/>
<comment type="subcellular location">
    <subcellularLocation>
        <location evidence="10">Cell inner membrane</location>
    </subcellularLocation>
    <subcellularLocation>
        <location evidence="2">Cell membrane</location>
        <topology evidence="2">Single-pass membrane protein</topology>
    </subcellularLocation>
</comment>
<comment type="function">
    <text evidence="1 10">Controls the rotational direction of flagella during chemotaxis.</text>
</comment>
<keyword evidence="9 10" id="KW-0472">Membrane</keyword>
<accession>Q13AG8</accession>